<dbReference type="EMBL" id="PPEL01000151">
    <property type="protein sequence ID" value="PNV64182.1"/>
    <property type="molecule type" value="Genomic_DNA"/>
</dbReference>
<keyword evidence="2" id="KW-0238">DNA-binding</keyword>
<sequence length="455" mass="52142">MESCNPLSSGVSKAFAHFSPLYSENRMFFSIRSGGPRVEIIGKGSVEEVIPGKVYRIRHCLGKDPATGKYRRSKKKTVYCTKRQVWNELAIYKEELLQEEHERTHPTRAMPNIEEYGKEFIEVKETTQELALSTIQSYKASARLVNSLFGSIRLDELNAGIINRRCTAFVKKEGATVNQIYRIKKFLKSIYRQAVLEGLIDYRDNPCLVIDTRRPKVKTRNSLSIEEFARLHQILIDMPRTSRLAGVFIGMKTGMRKGEVLGLTWANVDFKNKKIHVAQQLDDYGQFKEPKSRAGFRLISIDDETVDYLLDWKSIQKQELASYGKNQFDSTVVCTNDWNGGVFDSRGYSRWFRDFCVEHGFGKYLDTSDYKDNQGKKDGWHRKRKSEYVGLCFHELRHTQATLLIAAGVDVKTVQHRLGHSEVSTTLDIYAHAIDANDELATSALNSYLTSKEMK</sequence>
<dbReference type="CDD" id="cd01189">
    <property type="entry name" value="INT_ICEBs1_C_like"/>
    <property type="match status" value="1"/>
</dbReference>
<dbReference type="Pfam" id="PF00589">
    <property type="entry name" value="Phage_integrase"/>
    <property type="match status" value="1"/>
</dbReference>
<dbReference type="GO" id="GO:0006310">
    <property type="term" value="P:DNA recombination"/>
    <property type="evidence" value="ECO:0007669"/>
    <property type="project" value="UniProtKB-KW"/>
</dbReference>
<evidence type="ECO:0000313" key="5">
    <source>
        <dbReference type="EMBL" id="PNV64182.1"/>
    </source>
</evidence>
<dbReference type="PANTHER" id="PTHR30349:SF64">
    <property type="entry name" value="PROPHAGE INTEGRASE INTD-RELATED"/>
    <property type="match status" value="1"/>
</dbReference>
<gene>
    <name evidence="5" type="ORF">C2L80_13330</name>
</gene>
<accession>A0A2K2U1M7</accession>
<dbReference type="GO" id="GO:0003677">
    <property type="term" value="F:DNA binding"/>
    <property type="evidence" value="ECO:0007669"/>
    <property type="project" value="UniProtKB-KW"/>
</dbReference>
<evidence type="ECO:0000256" key="3">
    <source>
        <dbReference type="ARBA" id="ARBA00023172"/>
    </source>
</evidence>
<proteinExistence type="inferred from homology"/>
<dbReference type="Gene3D" id="1.10.150.130">
    <property type="match status" value="1"/>
</dbReference>
<comment type="caution">
    <text evidence="5">The sequence shown here is derived from an EMBL/GenBank/DDBJ whole genome shotgun (WGS) entry which is preliminary data.</text>
</comment>
<dbReference type="SUPFAM" id="SSF56349">
    <property type="entry name" value="DNA breaking-rejoining enzymes"/>
    <property type="match status" value="1"/>
</dbReference>
<dbReference type="InterPro" id="IPR010998">
    <property type="entry name" value="Integrase_recombinase_N"/>
</dbReference>
<dbReference type="InterPro" id="IPR050090">
    <property type="entry name" value="Tyrosine_recombinase_XerCD"/>
</dbReference>
<dbReference type="InterPro" id="IPR013762">
    <property type="entry name" value="Integrase-like_cat_sf"/>
</dbReference>
<dbReference type="AlphaFoldDB" id="A0A2K2U1M7"/>
<dbReference type="Gene3D" id="1.10.443.10">
    <property type="entry name" value="Intergrase catalytic core"/>
    <property type="match status" value="1"/>
</dbReference>
<name>A0A2K2U1M7_9ACTN</name>
<protein>
    <submittedName>
        <fullName evidence="5">Site-specific integrase</fullName>
    </submittedName>
</protein>
<evidence type="ECO:0000256" key="2">
    <source>
        <dbReference type="ARBA" id="ARBA00023125"/>
    </source>
</evidence>
<reference evidence="5 6" key="1">
    <citation type="journal article" date="2018" name="Int. J. Syst. Evol. Microbiol.">
        <title>Rubneribacter badeniensis gen. nov., sp. nov. and Enteroscipio rubneri gen. nov., sp. nov., new members of the Eggerthellaceae isolated from human faeces.</title>
        <authorList>
            <person name="Danylec N."/>
            <person name="Gobl A."/>
            <person name="Stoll D.A."/>
            <person name="Hetzer B."/>
            <person name="Kulling S.E."/>
            <person name="Huch M."/>
        </authorList>
    </citation>
    <scope>NUCLEOTIDE SEQUENCE [LARGE SCALE GENOMIC DNA]</scope>
    <source>
        <strain evidence="5 6">ResAG-85</strain>
    </source>
</reference>
<feature type="domain" description="Tyr recombinase" evidence="4">
    <location>
        <begin position="218"/>
        <end position="445"/>
    </location>
</feature>
<evidence type="ECO:0000259" key="4">
    <source>
        <dbReference type="PROSITE" id="PS51898"/>
    </source>
</evidence>
<organism evidence="5 6">
    <name type="scientific">Rubneribacter badeniensis</name>
    <dbReference type="NCBI Taxonomy" id="2070688"/>
    <lineage>
        <taxon>Bacteria</taxon>
        <taxon>Bacillati</taxon>
        <taxon>Actinomycetota</taxon>
        <taxon>Coriobacteriia</taxon>
        <taxon>Eggerthellales</taxon>
        <taxon>Eggerthellaceae</taxon>
        <taxon>Rubneribacter</taxon>
    </lineage>
</organism>
<dbReference type="Proteomes" id="UP000236488">
    <property type="component" value="Unassembled WGS sequence"/>
</dbReference>
<evidence type="ECO:0000313" key="6">
    <source>
        <dbReference type="Proteomes" id="UP000236488"/>
    </source>
</evidence>
<dbReference type="GO" id="GO:0015074">
    <property type="term" value="P:DNA integration"/>
    <property type="evidence" value="ECO:0007669"/>
    <property type="project" value="InterPro"/>
</dbReference>
<comment type="similarity">
    <text evidence="1">Belongs to the 'phage' integrase family.</text>
</comment>
<dbReference type="PANTHER" id="PTHR30349">
    <property type="entry name" value="PHAGE INTEGRASE-RELATED"/>
    <property type="match status" value="1"/>
</dbReference>
<keyword evidence="3" id="KW-0233">DNA recombination</keyword>
<keyword evidence="6" id="KW-1185">Reference proteome</keyword>
<dbReference type="PROSITE" id="PS51898">
    <property type="entry name" value="TYR_RECOMBINASE"/>
    <property type="match status" value="1"/>
</dbReference>
<evidence type="ECO:0000256" key="1">
    <source>
        <dbReference type="ARBA" id="ARBA00008857"/>
    </source>
</evidence>
<dbReference type="InterPro" id="IPR002104">
    <property type="entry name" value="Integrase_catalytic"/>
</dbReference>
<dbReference type="InterPro" id="IPR011010">
    <property type="entry name" value="DNA_brk_join_enz"/>
</dbReference>